<keyword evidence="2" id="KW-0813">Transport</keyword>
<proteinExistence type="inferred from homology"/>
<dbReference type="CDD" id="cd06218">
    <property type="entry name" value="DHOD_e_trans"/>
    <property type="match status" value="1"/>
</dbReference>
<dbReference type="PROSITE" id="PS51384">
    <property type="entry name" value="FAD_FR"/>
    <property type="match status" value="1"/>
</dbReference>
<evidence type="ECO:0000256" key="8">
    <source>
        <dbReference type="ARBA" id="ARBA00023004"/>
    </source>
</evidence>
<dbReference type="EMBL" id="JACRSZ010000001">
    <property type="protein sequence ID" value="MBC8571676.1"/>
    <property type="molecule type" value="Genomic_DNA"/>
</dbReference>
<dbReference type="InterPro" id="IPR037117">
    <property type="entry name" value="Dihydroorotate_DH_ele_sf"/>
</dbReference>
<name>A0ABR7N5K4_9FIRM</name>
<dbReference type="InterPro" id="IPR017927">
    <property type="entry name" value="FAD-bd_FR_type"/>
</dbReference>
<evidence type="ECO:0000256" key="3">
    <source>
        <dbReference type="ARBA" id="ARBA00022630"/>
    </source>
</evidence>
<evidence type="ECO:0000256" key="6">
    <source>
        <dbReference type="ARBA" id="ARBA00022827"/>
    </source>
</evidence>
<keyword evidence="9" id="KW-0411">Iron-sulfur</keyword>
<evidence type="ECO:0000256" key="1">
    <source>
        <dbReference type="ARBA" id="ARBA00006422"/>
    </source>
</evidence>
<dbReference type="Proteomes" id="UP000657421">
    <property type="component" value="Unassembled WGS sequence"/>
</dbReference>
<dbReference type="InterPro" id="IPR019480">
    <property type="entry name" value="Dihydroorotate_DH_Fe-S-bd"/>
</dbReference>
<dbReference type="InterPro" id="IPR050353">
    <property type="entry name" value="PyrK_electron_transfer"/>
</dbReference>
<organism evidence="12 13">
    <name type="scientific">Jingyaoa shaoxingensis</name>
    <dbReference type="NCBI Taxonomy" id="2763671"/>
    <lineage>
        <taxon>Bacteria</taxon>
        <taxon>Bacillati</taxon>
        <taxon>Bacillota</taxon>
        <taxon>Clostridia</taxon>
        <taxon>Lachnospirales</taxon>
        <taxon>Lachnospiraceae</taxon>
        <taxon>Jingyaoa</taxon>
    </lineage>
</organism>
<evidence type="ECO:0000256" key="10">
    <source>
        <dbReference type="ARBA" id="ARBA00034078"/>
    </source>
</evidence>
<evidence type="ECO:0000259" key="11">
    <source>
        <dbReference type="PROSITE" id="PS51384"/>
    </source>
</evidence>
<keyword evidence="8" id="KW-0408">Iron</keyword>
<dbReference type="Gene3D" id="3.40.50.80">
    <property type="entry name" value="Nucleotide-binding domain of ferredoxin-NADP reductase (FNR) module"/>
    <property type="match status" value="1"/>
</dbReference>
<comment type="caution">
    <text evidence="12">The sequence shown here is derived from an EMBL/GenBank/DDBJ whole genome shotgun (WGS) entry which is preliminary data.</text>
</comment>
<protein>
    <submittedName>
        <fullName evidence="12">Dihydroorotate dehydrogenase electron transfer subunit</fullName>
    </submittedName>
</protein>
<dbReference type="NCBIfam" id="NF000798">
    <property type="entry name" value="PRK00054.1-3"/>
    <property type="match status" value="1"/>
</dbReference>
<accession>A0ABR7N5K4</accession>
<evidence type="ECO:0000256" key="4">
    <source>
        <dbReference type="ARBA" id="ARBA00022714"/>
    </source>
</evidence>
<evidence type="ECO:0000313" key="12">
    <source>
        <dbReference type="EMBL" id="MBC8571676.1"/>
    </source>
</evidence>
<comment type="similarity">
    <text evidence="1">Belongs to the PyrK family.</text>
</comment>
<keyword evidence="5" id="KW-0479">Metal-binding</keyword>
<dbReference type="PANTHER" id="PTHR43513:SF3">
    <property type="entry name" value="DIHYDROOROTATE DEHYDROGENASE B (NAD(+)), ELECTRON TRANSFER SUBUNIT-RELATED"/>
    <property type="match status" value="1"/>
</dbReference>
<dbReference type="SUPFAM" id="SSF52343">
    <property type="entry name" value="Ferredoxin reductase-like, C-terminal NADP-linked domain"/>
    <property type="match status" value="1"/>
</dbReference>
<dbReference type="RefSeq" id="WP_249306623.1">
    <property type="nucleotide sequence ID" value="NZ_JACRSZ010000001.1"/>
</dbReference>
<reference evidence="12 13" key="1">
    <citation type="submission" date="2020-08" db="EMBL/GenBank/DDBJ databases">
        <title>Genome public.</title>
        <authorList>
            <person name="Liu C."/>
            <person name="Sun Q."/>
        </authorList>
    </citation>
    <scope>NUCLEOTIDE SEQUENCE [LARGE SCALE GENOMIC DNA]</scope>
    <source>
        <strain evidence="12 13">NSJ-46</strain>
    </source>
</reference>
<keyword evidence="4" id="KW-0001">2Fe-2S</keyword>
<dbReference type="Pfam" id="PF10418">
    <property type="entry name" value="DHODB_Fe-S_bind"/>
    <property type="match status" value="1"/>
</dbReference>
<keyword evidence="13" id="KW-1185">Reference proteome</keyword>
<gene>
    <name evidence="12" type="ORF">H8716_01035</name>
</gene>
<dbReference type="PIRSF" id="PIRSF006816">
    <property type="entry name" value="Cyc3_hyd_g"/>
    <property type="match status" value="1"/>
</dbReference>
<evidence type="ECO:0000256" key="7">
    <source>
        <dbReference type="ARBA" id="ARBA00022982"/>
    </source>
</evidence>
<comment type="cofactor">
    <cofactor evidence="10">
        <name>[2Fe-2S] cluster</name>
        <dbReference type="ChEBI" id="CHEBI:190135"/>
    </cofactor>
</comment>
<evidence type="ECO:0000256" key="9">
    <source>
        <dbReference type="ARBA" id="ARBA00023014"/>
    </source>
</evidence>
<evidence type="ECO:0000313" key="13">
    <source>
        <dbReference type="Proteomes" id="UP000657421"/>
    </source>
</evidence>
<dbReference type="PANTHER" id="PTHR43513">
    <property type="entry name" value="DIHYDROOROTATE DEHYDROGENASE B (NAD(+)), ELECTRON TRANSFER SUBUNIT"/>
    <property type="match status" value="1"/>
</dbReference>
<feature type="domain" description="FAD-binding FR-type" evidence="11">
    <location>
        <begin position="1"/>
        <end position="91"/>
    </location>
</feature>
<sequence length="239" mass="25653">MGKILSNQKVDQDFFLMKAEQDNDARMGQFYMLRAWDTYPVLSRPISVFDADEKSVSFLYKVIGKGTKLLSELEAGAEITLDGPHGNGFPELAGKKKIALVGGGVGIAPLFLAAKTYKAADPEVQVDVYLGFSGEPILIEEYKAVADNVIVNVGGFVTDDINPCDYDAICTCGPGIMMKVLYEKCQKVGATAPLYVSMENRMACGIGACLVCTCKTSGGNKKVCKDGPVFLGSEVFGNE</sequence>
<dbReference type="Gene3D" id="2.10.240.10">
    <property type="entry name" value="Dihydroorotate dehydrogenase, electron transfer subunit"/>
    <property type="match status" value="1"/>
</dbReference>
<dbReference type="InterPro" id="IPR012165">
    <property type="entry name" value="Cyt_c3_hydrogenase_gsu"/>
</dbReference>
<keyword evidence="7" id="KW-0249">Electron transport</keyword>
<keyword evidence="6" id="KW-0274">FAD</keyword>
<evidence type="ECO:0000256" key="2">
    <source>
        <dbReference type="ARBA" id="ARBA00022448"/>
    </source>
</evidence>
<evidence type="ECO:0000256" key="5">
    <source>
        <dbReference type="ARBA" id="ARBA00022723"/>
    </source>
</evidence>
<dbReference type="InterPro" id="IPR039261">
    <property type="entry name" value="FNR_nucleotide-bd"/>
</dbReference>
<dbReference type="Gene3D" id="2.40.30.10">
    <property type="entry name" value="Translation factors"/>
    <property type="match status" value="1"/>
</dbReference>
<keyword evidence="3" id="KW-0285">Flavoprotein</keyword>
<dbReference type="SUPFAM" id="SSF63380">
    <property type="entry name" value="Riboflavin synthase domain-like"/>
    <property type="match status" value="1"/>
</dbReference>
<dbReference type="InterPro" id="IPR017938">
    <property type="entry name" value="Riboflavin_synthase-like_b-brl"/>
</dbReference>